<feature type="domain" description="N-acetyltransferase" evidence="2">
    <location>
        <begin position="28"/>
        <end position="171"/>
    </location>
</feature>
<accession>A0A1D2JPF4</accession>
<evidence type="ECO:0000313" key="3">
    <source>
        <dbReference type="EMBL" id="ODH45055.1"/>
    </source>
</evidence>
<dbReference type="Proteomes" id="UP000242814">
    <property type="component" value="Unassembled WGS sequence"/>
</dbReference>
<protein>
    <recommendedName>
        <fullName evidence="2">N-acetyltransferase domain-containing protein</fullName>
    </recommendedName>
</protein>
<dbReference type="SUPFAM" id="SSF55729">
    <property type="entry name" value="Acyl-CoA N-acyltransferases (Nat)"/>
    <property type="match status" value="1"/>
</dbReference>
<feature type="region of interest" description="Disordered" evidence="1">
    <location>
        <begin position="166"/>
        <end position="232"/>
    </location>
</feature>
<feature type="compositionally biased region" description="Polar residues" evidence="1">
    <location>
        <begin position="216"/>
        <end position="225"/>
    </location>
</feature>
<evidence type="ECO:0000256" key="1">
    <source>
        <dbReference type="SAM" id="MobiDB-lite"/>
    </source>
</evidence>
<dbReference type="VEuPathDB" id="FungiDB:PABG_01331"/>
<dbReference type="Gene3D" id="3.40.630.30">
    <property type="match status" value="1"/>
</dbReference>
<comment type="caution">
    <text evidence="3">The sequence shown here is derived from an EMBL/GenBank/DDBJ whole genome shotgun (WGS) entry which is preliminary data.</text>
</comment>
<reference evidence="3 4" key="1">
    <citation type="submission" date="2016-06" db="EMBL/GenBank/DDBJ databases">
        <authorList>
            <person name="Kjaerup R.B."/>
            <person name="Dalgaard T.S."/>
            <person name="Juul-Madsen H.R."/>
        </authorList>
    </citation>
    <scope>NUCLEOTIDE SEQUENCE [LARGE SCALE GENOMIC DNA]</scope>
    <source>
        <strain evidence="3 4">Pb300</strain>
    </source>
</reference>
<dbReference type="AlphaFoldDB" id="A0A1D2JPF4"/>
<name>A0A1D2JPF4_PARBR</name>
<proteinExistence type="predicted"/>
<dbReference type="VEuPathDB" id="FungiDB:PADG_03918"/>
<dbReference type="InterPro" id="IPR051908">
    <property type="entry name" value="Ribosomal_N-acetyltransferase"/>
</dbReference>
<dbReference type="Pfam" id="PF13302">
    <property type="entry name" value="Acetyltransf_3"/>
    <property type="match status" value="1"/>
</dbReference>
<organism evidence="3 4">
    <name type="scientific">Paracoccidioides brasiliensis</name>
    <dbReference type="NCBI Taxonomy" id="121759"/>
    <lineage>
        <taxon>Eukaryota</taxon>
        <taxon>Fungi</taxon>
        <taxon>Dikarya</taxon>
        <taxon>Ascomycota</taxon>
        <taxon>Pezizomycotina</taxon>
        <taxon>Eurotiomycetes</taxon>
        <taxon>Eurotiomycetidae</taxon>
        <taxon>Onygenales</taxon>
        <taxon>Ajellomycetaceae</taxon>
        <taxon>Paracoccidioides</taxon>
    </lineage>
</organism>
<dbReference type="InterPro" id="IPR000182">
    <property type="entry name" value="GNAT_dom"/>
</dbReference>
<dbReference type="PANTHER" id="PTHR43441">
    <property type="entry name" value="RIBOSOMAL-PROTEIN-SERINE ACETYLTRANSFERASE"/>
    <property type="match status" value="1"/>
</dbReference>
<dbReference type="GO" id="GO:0008999">
    <property type="term" value="F:protein-N-terminal-alanine acetyltransferase activity"/>
    <property type="evidence" value="ECO:0007669"/>
    <property type="project" value="TreeGrafter"/>
</dbReference>
<dbReference type="PANTHER" id="PTHR43441:SF2">
    <property type="entry name" value="FAMILY ACETYLTRANSFERASE, PUTATIVE (AFU_ORTHOLOGUE AFUA_7G00850)-RELATED"/>
    <property type="match status" value="1"/>
</dbReference>
<dbReference type="EMBL" id="LZYO01000008">
    <property type="protein sequence ID" value="ODH45055.1"/>
    <property type="molecule type" value="Genomic_DNA"/>
</dbReference>
<gene>
    <name evidence="3" type="ORF">ACO22_00447</name>
</gene>
<evidence type="ECO:0000313" key="4">
    <source>
        <dbReference type="Proteomes" id="UP000242814"/>
    </source>
</evidence>
<sequence>MEGPRIGFIVPDNPAIQPTHKILYGRTVTLEPLSTAHSDDLFSCLGGSENSRIWDYMADGPFASKKEFNSFISQKAESEDPLFFSIVDRTSNGNRDSGRVTGFLSLLRIDVKNRVVEIGFVTFSRELQRTTPATETMYLLLKWVFEELNFRRCEWKCSDLNEPSKRAAERATDSISSPQELTSKLSDSPALAPQISQEARREDAQKGSGHSIRTGAESNEPFSTRISRHATV</sequence>
<dbReference type="GO" id="GO:1990189">
    <property type="term" value="F:protein N-terminal-serine acetyltransferase activity"/>
    <property type="evidence" value="ECO:0007669"/>
    <property type="project" value="TreeGrafter"/>
</dbReference>
<dbReference type="InterPro" id="IPR016181">
    <property type="entry name" value="Acyl_CoA_acyltransferase"/>
</dbReference>
<feature type="compositionally biased region" description="Polar residues" evidence="1">
    <location>
        <begin position="173"/>
        <end position="186"/>
    </location>
</feature>
<evidence type="ECO:0000259" key="2">
    <source>
        <dbReference type="Pfam" id="PF13302"/>
    </source>
</evidence>